<evidence type="ECO:0000313" key="4">
    <source>
        <dbReference type="EMBL" id="KAK4247564.1"/>
    </source>
</evidence>
<dbReference type="EMBL" id="MU857651">
    <property type="protein sequence ID" value="KAK4247564.1"/>
    <property type="molecule type" value="Genomic_DNA"/>
</dbReference>
<keyword evidence="2" id="KW-0732">Signal</keyword>
<dbReference type="AlphaFoldDB" id="A0AAN7HQF2"/>
<feature type="compositionally biased region" description="Acidic residues" evidence="1">
    <location>
        <begin position="91"/>
        <end position="101"/>
    </location>
</feature>
<evidence type="ECO:0000313" key="5">
    <source>
        <dbReference type="Proteomes" id="UP001303647"/>
    </source>
</evidence>
<feature type="signal peptide" evidence="2">
    <location>
        <begin position="1"/>
        <end position="16"/>
    </location>
</feature>
<evidence type="ECO:0000256" key="2">
    <source>
        <dbReference type="SAM" id="SignalP"/>
    </source>
</evidence>
<feature type="region of interest" description="Disordered" evidence="1">
    <location>
        <begin position="87"/>
        <end position="110"/>
    </location>
</feature>
<dbReference type="InterPro" id="IPR003646">
    <property type="entry name" value="SH3-like_bac-type"/>
</dbReference>
<evidence type="ECO:0000259" key="3">
    <source>
        <dbReference type="PROSITE" id="PS51781"/>
    </source>
</evidence>
<gene>
    <name evidence="4" type="ORF">C7999DRAFT_31981</name>
</gene>
<feature type="chain" id="PRO_5042865015" description="SH3b domain-containing protein" evidence="2">
    <location>
        <begin position="17"/>
        <end position="247"/>
    </location>
</feature>
<dbReference type="Gene3D" id="2.30.30.40">
    <property type="entry name" value="SH3 Domains"/>
    <property type="match status" value="1"/>
</dbReference>
<reference evidence="4" key="1">
    <citation type="journal article" date="2023" name="Mol. Phylogenet. Evol.">
        <title>Genome-scale phylogeny and comparative genomics of the fungal order Sordariales.</title>
        <authorList>
            <person name="Hensen N."/>
            <person name="Bonometti L."/>
            <person name="Westerberg I."/>
            <person name="Brannstrom I.O."/>
            <person name="Guillou S."/>
            <person name="Cros-Aarteil S."/>
            <person name="Calhoun S."/>
            <person name="Haridas S."/>
            <person name="Kuo A."/>
            <person name="Mondo S."/>
            <person name="Pangilinan J."/>
            <person name="Riley R."/>
            <person name="LaButti K."/>
            <person name="Andreopoulos B."/>
            <person name="Lipzen A."/>
            <person name="Chen C."/>
            <person name="Yan M."/>
            <person name="Daum C."/>
            <person name="Ng V."/>
            <person name="Clum A."/>
            <person name="Steindorff A."/>
            <person name="Ohm R.A."/>
            <person name="Martin F."/>
            <person name="Silar P."/>
            <person name="Natvig D.O."/>
            <person name="Lalanne C."/>
            <person name="Gautier V."/>
            <person name="Ament-Velasquez S.L."/>
            <person name="Kruys A."/>
            <person name="Hutchinson M.I."/>
            <person name="Powell A.J."/>
            <person name="Barry K."/>
            <person name="Miller A.N."/>
            <person name="Grigoriev I.V."/>
            <person name="Debuchy R."/>
            <person name="Gladieux P."/>
            <person name="Hiltunen Thoren M."/>
            <person name="Johannesson H."/>
        </authorList>
    </citation>
    <scope>NUCLEOTIDE SEQUENCE</scope>
    <source>
        <strain evidence="4">CBS 359.72</strain>
    </source>
</reference>
<keyword evidence="5" id="KW-1185">Reference proteome</keyword>
<reference evidence="4" key="2">
    <citation type="submission" date="2023-05" db="EMBL/GenBank/DDBJ databases">
        <authorList>
            <consortium name="Lawrence Berkeley National Laboratory"/>
            <person name="Steindorff A."/>
            <person name="Hensen N."/>
            <person name="Bonometti L."/>
            <person name="Westerberg I."/>
            <person name="Brannstrom I.O."/>
            <person name="Guillou S."/>
            <person name="Cros-Aarteil S."/>
            <person name="Calhoun S."/>
            <person name="Haridas S."/>
            <person name="Kuo A."/>
            <person name="Mondo S."/>
            <person name="Pangilinan J."/>
            <person name="Riley R."/>
            <person name="Labutti K."/>
            <person name="Andreopoulos B."/>
            <person name="Lipzen A."/>
            <person name="Chen C."/>
            <person name="Yanf M."/>
            <person name="Daum C."/>
            <person name="Ng V."/>
            <person name="Clum A."/>
            <person name="Ohm R."/>
            <person name="Martin F."/>
            <person name="Silar P."/>
            <person name="Natvig D."/>
            <person name="Lalanne C."/>
            <person name="Gautier V."/>
            <person name="Ament-Velasquez S.L."/>
            <person name="Kruys A."/>
            <person name="Hutchinson M.I."/>
            <person name="Powell A.J."/>
            <person name="Barry K."/>
            <person name="Miller A.N."/>
            <person name="Grigoriev I.V."/>
            <person name="Debuchy R."/>
            <person name="Gladieux P."/>
            <person name="Thoren M.H."/>
            <person name="Johannesson H."/>
        </authorList>
    </citation>
    <scope>NUCLEOTIDE SEQUENCE</scope>
    <source>
        <strain evidence="4">CBS 359.72</strain>
    </source>
</reference>
<dbReference type="PROSITE" id="PS51781">
    <property type="entry name" value="SH3B"/>
    <property type="match status" value="1"/>
</dbReference>
<accession>A0AAN7HQF2</accession>
<dbReference type="Proteomes" id="UP001303647">
    <property type="component" value="Unassembled WGS sequence"/>
</dbReference>
<feature type="domain" description="SH3b" evidence="3">
    <location>
        <begin position="14"/>
        <end position="94"/>
    </location>
</feature>
<protein>
    <recommendedName>
        <fullName evidence="3">SH3b domain-containing protein</fullName>
    </recommendedName>
</protein>
<proteinExistence type="predicted"/>
<sequence>MHLPVLALSLAAAASAYPVKPTSLNCRSGPGTSYDVVKTYSQGTDVEITCQTTGPSVGGDTLWDKTSDGCYVADYYIKTGTTDYVAPKCDDGDDGDDDGGDDGSGNLPGLNAVQTKNARAVIGQAKKDDVGRHGCQAVIATALVESGIRVLANKAVPKSLNYPHDGLGRDHDSIGIFQQRAMYYPDIAADMDPAKSAGQFITKMKAIKGWKTMDVGTLCQKVQVSAVPGAYGKRVAEATKICEAAGM</sequence>
<comment type="caution">
    <text evidence="4">The sequence shown here is derived from an EMBL/GenBank/DDBJ whole genome shotgun (WGS) entry which is preliminary data.</text>
</comment>
<evidence type="ECO:0000256" key="1">
    <source>
        <dbReference type="SAM" id="MobiDB-lite"/>
    </source>
</evidence>
<name>A0AAN7HQF2_9PEZI</name>
<organism evidence="4 5">
    <name type="scientific">Corynascus novoguineensis</name>
    <dbReference type="NCBI Taxonomy" id="1126955"/>
    <lineage>
        <taxon>Eukaryota</taxon>
        <taxon>Fungi</taxon>
        <taxon>Dikarya</taxon>
        <taxon>Ascomycota</taxon>
        <taxon>Pezizomycotina</taxon>
        <taxon>Sordariomycetes</taxon>
        <taxon>Sordariomycetidae</taxon>
        <taxon>Sordariales</taxon>
        <taxon>Chaetomiaceae</taxon>
        <taxon>Corynascus</taxon>
    </lineage>
</organism>